<name>A0A0M3HYK1_ASCLU</name>
<protein>
    <submittedName>
        <fullName evidence="2">Transposase</fullName>
    </submittedName>
</protein>
<organism evidence="1 2">
    <name type="scientific">Ascaris lumbricoides</name>
    <name type="common">Giant roundworm</name>
    <dbReference type="NCBI Taxonomy" id="6252"/>
    <lineage>
        <taxon>Eukaryota</taxon>
        <taxon>Metazoa</taxon>
        <taxon>Ecdysozoa</taxon>
        <taxon>Nematoda</taxon>
        <taxon>Chromadorea</taxon>
        <taxon>Rhabditida</taxon>
        <taxon>Spirurina</taxon>
        <taxon>Ascaridomorpha</taxon>
        <taxon>Ascaridoidea</taxon>
        <taxon>Ascarididae</taxon>
        <taxon>Ascaris</taxon>
    </lineage>
</organism>
<proteinExistence type="predicted"/>
<dbReference type="Proteomes" id="UP000036681">
    <property type="component" value="Unplaced"/>
</dbReference>
<sequence length="71" mass="7927">MALPVLEQIVRPPVAPDAKVCHQRSDNDTMRVCHDVVSYAIGCLSAHASNSLIECRKWGKTDKQALVYARY</sequence>
<dbReference type="WBParaSite" id="ALUE_0000860901-mRNA-1">
    <property type="protein sequence ID" value="ALUE_0000860901-mRNA-1"/>
    <property type="gene ID" value="ALUE_0000860901"/>
</dbReference>
<evidence type="ECO:0000313" key="1">
    <source>
        <dbReference type="Proteomes" id="UP000036681"/>
    </source>
</evidence>
<evidence type="ECO:0000313" key="2">
    <source>
        <dbReference type="WBParaSite" id="ALUE_0000860901-mRNA-1"/>
    </source>
</evidence>
<accession>A0A0M3HYK1</accession>
<keyword evidence="1" id="KW-1185">Reference proteome</keyword>
<reference evidence="2" key="1">
    <citation type="submission" date="2017-02" db="UniProtKB">
        <authorList>
            <consortium name="WormBaseParasite"/>
        </authorList>
    </citation>
    <scope>IDENTIFICATION</scope>
</reference>
<dbReference type="AlphaFoldDB" id="A0A0M3HYK1"/>